<dbReference type="EMBL" id="FQXT01000001">
    <property type="protein sequence ID" value="SHH57090.1"/>
    <property type="molecule type" value="Genomic_DNA"/>
</dbReference>
<feature type="signal peptide" evidence="1">
    <location>
        <begin position="1"/>
        <end position="19"/>
    </location>
</feature>
<dbReference type="Proteomes" id="UP000184240">
    <property type="component" value="Unassembled WGS sequence"/>
</dbReference>
<organism evidence="3 4">
    <name type="scientific">Leeuwenhoekiella palythoae</name>
    <dbReference type="NCBI Taxonomy" id="573501"/>
    <lineage>
        <taxon>Bacteria</taxon>
        <taxon>Pseudomonadati</taxon>
        <taxon>Bacteroidota</taxon>
        <taxon>Flavobacteriia</taxon>
        <taxon>Flavobacteriales</taxon>
        <taxon>Flavobacteriaceae</taxon>
        <taxon>Leeuwenhoekiella</taxon>
    </lineage>
</organism>
<reference evidence="3" key="2">
    <citation type="submission" date="2016-11" db="EMBL/GenBank/DDBJ databases">
        <authorList>
            <person name="Jaros S."/>
            <person name="Januszkiewicz K."/>
            <person name="Wedrychowicz H."/>
        </authorList>
    </citation>
    <scope>NUCLEOTIDE SEQUENCE [LARGE SCALE GENOMIC DNA]</scope>
    <source>
        <strain evidence="3">DSM 19859</strain>
    </source>
</reference>
<dbReference type="RefSeq" id="WP_072980053.1">
    <property type="nucleotide sequence ID" value="NZ_FQXT01000001.1"/>
</dbReference>
<keyword evidence="1" id="KW-0732">Signal</keyword>
<dbReference type="OrthoDB" id="1050111at2"/>
<reference evidence="2 5" key="3">
    <citation type="submission" date="2018-07" db="EMBL/GenBank/DDBJ databases">
        <title>Leeuwenhoekiella genomics.</title>
        <authorList>
            <person name="Tahon G."/>
            <person name="Willems A."/>
        </authorList>
    </citation>
    <scope>NUCLEOTIDE SEQUENCE [LARGE SCALE GENOMIC DNA]</scope>
    <source>
        <strain evidence="2 5">LMG 24856</strain>
    </source>
</reference>
<name>A0A1M5U2K3_9FLAO</name>
<dbReference type="EMBL" id="QOVN01000007">
    <property type="protein sequence ID" value="RXG27523.1"/>
    <property type="molecule type" value="Genomic_DNA"/>
</dbReference>
<dbReference type="Proteomes" id="UP000290037">
    <property type="component" value="Unassembled WGS sequence"/>
</dbReference>
<sequence>MKTIALILMTAVLSLSSQAQEIPKNVQTNFEVHYPDAQEVQWEVTSKAYQVSFVEDQAQHTHWYSADGYLLKTQKSADASVLPEPVQQKIASTYEAYRIAQVTQQVAEGYVTYQLALAHAEAPALAVQVSHDGRILEKLPLETALSSRQSF</sequence>
<keyword evidence="5" id="KW-1185">Reference proteome</keyword>
<dbReference type="SUPFAM" id="SSF160574">
    <property type="entry name" value="BT0923-like"/>
    <property type="match status" value="1"/>
</dbReference>
<dbReference type="STRING" id="573501.SAMN04487999_0532"/>
<feature type="chain" id="PRO_5012545020" description="Beta-lactamase-inhibitor-like, PepSY-like" evidence="1">
    <location>
        <begin position="20"/>
        <end position="151"/>
    </location>
</feature>
<reference evidence="4" key="1">
    <citation type="submission" date="2016-11" db="EMBL/GenBank/DDBJ databases">
        <authorList>
            <person name="Varghese N."/>
            <person name="Submissions S."/>
        </authorList>
    </citation>
    <scope>NUCLEOTIDE SEQUENCE [LARGE SCALE GENOMIC DNA]</scope>
    <source>
        <strain evidence="4">DSM 19859</strain>
    </source>
</reference>
<protein>
    <recommendedName>
        <fullName evidence="6">Beta-lactamase-inhibitor-like, PepSY-like</fullName>
    </recommendedName>
</protein>
<evidence type="ECO:0000256" key="1">
    <source>
        <dbReference type="SAM" id="SignalP"/>
    </source>
</evidence>
<evidence type="ECO:0000313" key="3">
    <source>
        <dbReference type="EMBL" id="SHH57090.1"/>
    </source>
</evidence>
<evidence type="ECO:0000313" key="5">
    <source>
        <dbReference type="Proteomes" id="UP000290037"/>
    </source>
</evidence>
<gene>
    <name evidence="2" type="ORF">DSM01_3042</name>
    <name evidence="3" type="ORF">SAMN04487999_0532</name>
</gene>
<evidence type="ECO:0000313" key="2">
    <source>
        <dbReference type="EMBL" id="RXG27523.1"/>
    </source>
</evidence>
<dbReference type="Gene3D" id="3.10.450.360">
    <property type="match status" value="1"/>
</dbReference>
<evidence type="ECO:0008006" key="6">
    <source>
        <dbReference type="Google" id="ProtNLM"/>
    </source>
</evidence>
<accession>A0A1M5U2K3</accession>
<proteinExistence type="predicted"/>
<dbReference type="AlphaFoldDB" id="A0A1M5U2K3"/>
<evidence type="ECO:0000313" key="4">
    <source>
        <dbReference type="Proteomes" id="UP000184240"/>
    </source>
</evidence>